<keyword evidence="2" id="KW-0479">Metal-binding</keyword>
<reference evidence="8" key="1">
    <citation type="submission" date="2021-12" db="EMBL/GenBank/DDBJ databases">
        <title>Convergent genome expansion in fungi linked to evolution of root-endophyte symbiosis.</title>
        <authorList>
            <consortium name="DOE Joint Genome Institute"/>
            <person name="Ke Y.-H."/>
            <person name="Bonito G."/>
            <person name="Liao H.-L."/>
            <person name="Looney B."/>
            <person name="Rojas-Flechas A."/>
            <person name="Nash J."/>
            <person name="Hameed K."/>
            <person name="Schadt C."/>
            <person name="Martin F."/>
            <person name="Crous P.W."/>
            <person name="Miettinen O."/>
            <person name="Magnuson J.K."/>
            <person name="Labbe J."/>
            <person name="Jacobson D."/>
            <person name="Doktycz M.J."/>
            <person name="Veneault-Fourrey C."/>
            <person name="Kuo A."/>
            <person name="Mondo S."/>
            <person name="Calhoun S."/>
            <person name="Riley R."/>
            <person name="Ohm R."/>
            <person name="LaButti K."/>
            <person name="Andreopoulos B."/>
            <person name="Pangilinan J."/>
            <person name="Nolan M."/>
            <person name="Tritt A."/>
            <person name="Clum A."/>
            <person name="Lipzen A."/>
            <person name="Daum C."/>
            <person name="Barry K."/>
            <person name="Grigoriev I.V."/>
            <person name="Vilgalys R."/>
        </authorList>
    </citation>
    <scope>NUCLEOTIDE SEQUENCE</scope>
    <source>
        <strain evidence="8">PMI_201</strain>
    </source>
</reference>
<dbReference type="SMART" id="SM00906">
    <property type="entry name" value="Fungal_trans"/>
    <property type="match status" value="1"/>
</dbReference>
<dbReference type="PROSITE" id="PS50048">
    <property type="entry name" value="ZN2_CY6_FUNGAL_2"/>
    <property type="match status" value="2"/>
</dbReference>
<dbReference type="InterPro" id="IPR001138">
    <property type="entry name" value="Zn2Cys6_DnaBD"/>
</dbReference>
<dbReference type="PROSITE" id="PS00463">
    <property type="entry name" value="ZN2_CY6_FUNGAL_1"/>
    <property type="match status" value="2"/>
</dbReference>
<dbReference type="InterPro" id="IPR007219">
    <property type="entry name" value="XnlR_reg_dom"/>
</dbReference>
<evidence type="ECO:0000256" key="5">
    <source>
        <dbReference type="ARBA" id="ARBA00023163"/>
    </source>
</evidence>
<dbReference type="EMBL" id="JAJTJA010000003">
    <property type="protein sequence ID" value="KAH8702206.1"/>
    <property type="molecule type" value="Genomic_DNA"/>
</dbReference>
<comment type="subcellular location">
    <subcellularLocation>
        <location evidence="1">Nucleus</location>
    </subcellularLocation>
</comment>
<protein>
    <recommendedName>
        <fullName evidence="7">Zn(2)-C6 fungal-type domain-containing protein</fullName>
    </recommendedName>
</protein>
<dbReference type="CDD" id="cd12148">
    <property type="entry name" value="fungal_TF_MHR"/>
    <property type="match status" value="1"/>
</dbReference>
<dbReference type="PANTHER" id="PTHR47338">
    <property type="entry name" value="ZN(II)2CYS6 TRANSCRIPTION FACTOR (EUROFUNG)-RELATED"/>
    <property type="match status" value="1"/>
</dbReference>
<dbReference type="GO" id="GO:0000981">
    <property type="term" value="F:DNA-binding transcription factor activity, RNA polymerase II-specific"/>
    <property type="evidence" value="ECO:0007669"/>
    <property type="project" value="InterPro"/>
</dbReference>
<dbReference type="InterPro" id="IPR036864">
    <property type="entry name" value="Zn2-C6_fun-type_DNA-bd_sf"/>
</dbReference>
<feature type="domain" description="Zn(2)-C6 fungal-type" evidence="7">
    <location>
        <begin position="20"/>
        <end position="50"/>
    </location>
</feature>
<dbReference type="InterPro" id="IPR050815">
    <property type="entry name" value="TF_fung"/>
</dbReference>
<dbReference type="Pfam" id="PF04082">
    <property type="entry name" value="Fungal_trans"/>
    <property type="match status" value="1"/>
</dbReference>
<evidence type="ECO:0000256" key="2">
    <source>
        <dbReference type="ARBA" id="ARBA00022723"/>
    </source>
</evidence>
<keyword evidence="3" id="KW-0805">Transcription regulation</keyword>
<keyword evidence="5" id="KW-0804">Transcription</keyword>
<evidence type="ECO:0000313" key="9">
    <source>
        <dbReference type="Proteomes" id="UP001201262"/>
    </source>
</evidence>
<dbReference type="Gene3D" id="4.10.240.10">
    <property type="entry name" value="Zn(2)-C6 fungal-type DNA-binding domain"/>
    <property type="match status" value="2"/>
</dbReference>
<sequence>MDHEALITSSSTEPAKVLPVCNACRSRKVRCDRVQPVCGPCMRLKLQCSFDRSSVSPNSDIGDLSTHTQAGTKRKRSCRACGSCRAVKAKCSGSGPCERCLSRSRVCDLVADPSHQFSDDLLMSMPTPRTVTSNTSTNTTWPLDRVATRSCIDAYFNAETGAAPAFLHKSSILADWSRGIIDPNLLKCIVATGLFANDSRPEARVTARVWIQEVQEDAFKRIGKQTVTHLRILVMLLCFHFRAGNFPDAWSLLALAARSAFTMRLNYERDERDPLIQESHRRLVWIIYEMDCLCSGGIDDLAVCPVERIHIRLPCDERTFEMGIPSKARFLKDTRQDPGANVDAHAFNLELLFIRDRILSRYTKNVRRTGKSPAESHQEMESLQAELDRFERSLPLELKLSSRSLVVMGHSREASAYARLHTMWLMCHCDLYRFCVPGIRESVPKDALALTPSDFIEYCQRVCLSNAVQLCGLWSNLYHLESSERLGDGFLAVAIYQVSGILHHLPHLLPDEGDRCIASLKKKLLEALQLALPLRPTYDYAKSCLKDAERLVNALGRGSVPRLSPVSKVVEGMEATAREHFASRHSFLQQLDKDQEAVDKGTENQTIRSVSPDEIDHLDERTVPSYPITEWNLLDRERRVEHEVEQGVSDLYLWDPFNMQLNGYYDPSLEFSFAS</sequence>
<gene>
    <name evidence="8" type="ORF">BGW36DRAFT_289203</name>
</gene>
<dbReference type="CDD" id="cd00067">
    <property type="entry name" value="GAL4"/>
    <property type="match status" value="2"/>
</dbReference>
<evidence type="ECO:0000256" key="3">
    <source>
        <dbReference type="ARBA" id="ARBA00023015"/>
    </source>
</evidence>
<proteinExistence type="predicted"/>
<dbReference type="GO" id="GO:0003677">
    <property type="term" value="F:DNA binding"/>
    <property type="evidence" value="ECO:0007669"/>
    <property type="project" value="UniProtKB-KW"/>
</dbReference>
<dbReference type="SMART" id="SM00066">
    <property type="entry name" value="GAL4"/>
    <property type="match status" value="2"/>
</dbReference>
<evidence type="ECO:0000313" key="8">
    <source>
        <dbReference type="EMBL" id="KAH8702206.1"/>
    </source>
</evidence>
<evidence type="ECO:0000256" key="1">
    <source>
        <dbReference type="ARBA" id="ARBA00004123"/>
    </source>
</evidence>
<accession>A0AAD4L135</accession>
<dbReference type="GO" id="GO:0006351">
    <property type="term" value="P:DNA-templated transcription"/>
    <property type="evidence" value="ECO:0007669"/>
    <property type="project" value="InterPro"/>
</dbReference>
<dbReference type="Pfam" id="PF00172">
    <property type="entry name" value="Zn_clus"/>
    <property type="match status" value="1"/>
</dbReference>
<dbReference type="AlphaFoldDB" id="A0AAD4L135"/>
<dbReference type="PANTHER" id="PTHR47338:SF7">
    <property type="entry name" value="ZN(II)2CYS6 TRANSCRIPTION FACTOR (EUROFUNG)"/>
    <property type="match status" value="1"/>
</dbReference>
<keyword evidence="4" id="KW-0238">DNA-binding</keyword>
<name>A0AAD4L135_9EURO</name>
<organism evidence="8 9">
    <name type="scientific">Talaromyces proteolyticus</name>
    <dbReference type="NCBI Taxonomy" id="1131652"/>
    <lineage>
        <taxon>Eukaryota</taxon>
        <taxon>Fungi</taxon>
        <taxon>Dikarya</taxon>
        <taxon>Ascomycota</taxon>
        <taxon>Pezizomycotina</taxon>
        <taxon>Eurotiomycetes</taxon>
        <taxon>Eurotiomycetidae</taxon>
        <taxon>Eurotiales</taxon>
        <taxon>Trichocomaceae</taxon>
        <taxon>Talaromyces</taxon>
        <taxon>Talaromyces sect. Bacilispori</taxon>
    </lineage>
</organism>
<dbReference type="GeneID" id="70240928"/>
<evidence type="ECO:0000256" key="4">
    <source>
        <dbReference type="ARBA" id="ARBA00023125"/>
    </source>
</evidence>
<dbReference type="Proteomes" id="UP001201262">
    <property type="component" value="Unassembled WGS sequence"/>
</dbReference>
<keyword evidence="9" id="KW-1185">Reference proteome</keyword>
<evidence type="ECO:0000259" key="7">
    <source>
        <dbReference type="PROSITE" id="PS50048"/>
    </source>
</evidence>
<evidence type="ECO:0000256" key="6">
    <source>
        <dbReference type="ARBA" id="ARBA00023242"/>
    </source>
</evidence>
<comment type="caution">
    <text evidence="8">The sequence shown here is derived from an EMBL/GenBank/DDBJ whole genome shotgun (WGS) entry which is preliminary data.</text>
</comment>
<dbReference type="GO" id="GO:0005634">
    <property type="term" value="C:nucleus"/>
    <property type="evidence" value="ECO:0007669"/>
    <property type="project" value="UniProtKB-SubCell"/>
</dbReference>
<dbReference type="RefSeq" id="XP_046075582.1">
    <property type="nucleotide sequence ID" value="XM_046210641.1"/>
</dbReference>
<keyword evidence="6" id="KW-0539">Nucleus</keyword>
<feature type="domain" description="Zn(2)-C6 fungal-type" evidence="7">
    <location>
        <begin position="80"/>
        <end position="109"/>
    </location>
</feature>
<dbReference type="GO" id="GO:0008270">
    <property type="term" value="F:zinc ion binding"/>
    <property type="evidence" value="ECO:0007669"/>
    <property type="project" value="InterPro"/>
</dbReference>
<dbReference type="SUPFAM" id="SSF57701">
    <property type="entry name" value="Zn2/Cys6 DNA-binding domain"/>
    <property type="match status" value="2"/>
</dbReference>